<feature type="region of interest" description="Disordered" evidence="1">
    <location>
        <begin position="104"/>
        <end position="128"/>
    </location>
</feature>
<dbReference type="AlphaFoldDB" id="A0A067M7L0"/>
<dbReference type="Proteomes" id="UP000027195">
    <property type="component" value="Unassembled WGS sequence"/>
</dbReference>
<sequence length="233" mass="26371">MLHRIDESPEDEFAKERAKRFAKDGSDMNPSEASWIAHQPFMESCACFNIMMDAKDLCKGYHPQRPSLVADASNSAVVPKRHQVPSPKHYFIDFGVVQLNKEEAPMGQGTDKKDKAVPELKPKQEGTPPPAEYNAFLLDIYILGNMYKSELLLEYQGLSFLTLLIGRMTAQNPSERPSAAEAEALELLQKCQKRLFPLGIYRPLVPMKQSAALVVVREVWYWSQRIAYGARRA</sequence>
<accession>A0A067M7L0</accession>
<dbReference type="STRING" id="930990.A0A067M7L0"/>
<dbReference type="HOGENOM" id="CLU_1189747_0_0_1"/>
<gene>
    <name evidence="2" type="ORF">BOTBODRAFT_192308</name>
</gene>
<dbReference type="OrthoDB" id="5987198at2759"/>
<evidence type="ECO:0008006" key="4">
    <source>
        <dbReference type="Google" id="ProtNLM"/>
    </source>
</evidence>
<evidence type="ECO:0000256" key="1">
    <source>
        <dbReference type="SAM" id="MobiDB-lite"/>
    </source>
</evidence>
<dbReference type="InParanoid" id="A0A067M7L0"/>
<proteinExistence type="predicted"/>
<feature type="compositionally biased region" description="Basic and acidic residues" evidence="1">
    <location>
        <begin position="104"/>
        <end position="124"/>
    </location>
</feature>
<organism evidence="2 3">
    <name type="scientific">Botryobasidium botryosum (strain FD-172 SS1)</name>
    <dbReference type="NCBI Taxonomy" id="930990"/>
    <lineage>
        <taxon>Eukaryota</taxon>
        <taxon>Fungi</taxon>
        <taxon>Dikarya</taxon>
        <taxon>Basidiomycota</taxon>
        <taxon>Agaricomycotina</taxon>
        <taxon>Agaricomycetes</taxon>
        <taxon>Cantharellales</taxon>
        <taxon>Botryobasidiaceae</taxon>
        <taxon>Botryobasidium</taxon>
    </lineage>
</organism>
<dbReference type="EMBL" id="KL198104">
    <property type="protein sequence ID" value="KDQ07576.1"/>
    <property type="molecule type" value="Genomic_DNA"/>
</dbReference>
<protein>
    <recommendedName>
        <fullName evidence="4">Protein kinase domain-containing protein</fullName>
    </recommendedName>
</protein>
<reference evidence="3" key="1">
    <citation type="journal article" date="2014" name="Proc. Natl. Acad. Sci. U.S.A.">
        <title>Extensive sampling of basidiomycete genomes demonstrates inadequacy of the white-rot/brown-rot paradigm for wood decay fungi.</title>
        <authorList>
            <person name="Riley R."/>
            <person name="Salamov A.A."/>
            <person name="Brown D.W."/>
            <person name="Nagy L.G."/>
            <person name="Floudas D."/>
            <person name="Held B.W."/>
            <person name="Levasseur A."/>
            <person name="Lombard V."/>
            <person name="Morin E."/>
            <person name="Otillar R."/>
            <person name="Lindquist E.A."/>
            <person name="Sun H."/>
            <person name="LaButti K.M."/>
            <person name="Schmutz J."/>
            <person name="Jabbour D."/>
            <person name="Luo H."/>
            <person name="Baker S.E."/>
            <person name="Pisabarro A.G."/>
            <person name="Walton J.D."/>
            <person name="Blanchette R.A."/>
            <person name="Henrissat B."/>
            <person name="Martin F."/>
            <person name="Cullen D."/>
            <person name="Hibbett D.S."/>
            <person name="Grigoriev I.V."/>
        </authorList>
    </citation>
    <scope>NUCLEOTIDE SEQUENCE [LARGE SCALE GENOMIC DNA]</scope>
    <source>
        <strain evidence="3">FD-172 SS1</strain>
    </source>
</reference>
<feature type="region of interest" description="Disordered" evidence="1">
    <location>
        <begin position="1"/>
        <end position="30"/>
    </location>
</feature>
<keyword evidence="3" id="KW-1185">Reference proteome</keyword>
<evidence type="ECO:0000313" key="3">
    <source>
        <dbReference type="Proteomes" id="UP000027195"/>
    </source>
</evidence>
<evidence type="ECO:0000313" key="2">
    <source>
        <dbReference type="EMBL" id="KDQ07576.1"/>
    </source>
</evidence>
<feature type="compositionally biased region" description="Basic and acidic residues" evidence="1">
    <location>
        <begin position="1"/>
        <end position="26"/>
    </location>
</feature>
<name>A0A067M7L0_BOTB1</name>